<accession>A0AAE0YE97</accession>
<reference evidence="1" key="1">
    <citation type="journal article" date="2023" name="G3 (Bethesda)">
        <title>A reference genome for the long-term kleptoplast-retaining sea slug Elysia crispata morphotype clarki.</title>
        <authorList>
            <person name="Eastman K.E."/>
            <person name="Pendleton A.L."/>
            <person name="Shaikh M.A."/>
            <person name="Suttiyut T."/>
            <person name="Ogas R."/>
            <person name="Tomko P."/>
            <person name="Gavelis G."/>
            <person name="Widhalm J.R."/>
            <person name="Wisecaver J.H."/>
        </authorList>
    </citation>
    <scope>NUCLEOTIDE SEQUENCE</scope>
    <source>
        <strain evidence="1">ECLA1</strain>
    </source>
</reference>
<evidence type="ECO:0000313" key="2">
    <source>
        <dbReference type="Proteomes" id="UP001283361"/>
    </source>
</evidence>
<sequence>MSTDFFNSVLISDFSPAINISTYLFIRLLTSNQHLDLFVHQTSHQQSTSRLICSSDFSPVINISTYLFIRLLTSNQHLKLFAHQTSHQQSTSRFICS</sequence>
<protein>
    <submittedName>
        <fullName evidence="1">Uncharacterized protein</fullName>
    </submittedName>
</protein>
<proteinExistence type="predicted"/>
<dbReference type="AlphaFoldDB" id="A0AAE0YE97"/>
<gene>
    <name evidence="1" type="ORF">RRG08_025598</name>
</gene>
<keyword evidence="2" id="KW-1185">Reference proteome</keyword>
<dbReference type="Proteomes" id="UP001283361">
    <property type="component" value="Unassembled WGS sequence"/>
</dbReference>
<organism evidence="1 2">
    <name type="scientific">Elysia crispata</name>
    <name type="common">lettuce slug</name>
    <dbReference type="NCBI Taxonomy" id="231223"/>
    <lineage>
        <taxon>Eukaryota</taxon>
        <taxon>Metazoa</taxon>
        <taxon>Spiralia</taxon>
        <taxon>Lophotrochozoa</taxon>
        <taxon>Mollusca</taxon>
        <taxon>Gastropoda</taxon>
        <taxon>Heterobranchia</taxon>
        <taxon>Euthyneura</taxon>
        <taxon>Panpulmonata</taxon>
        <taxon>Sacoglossa</taxon>
        <taxon>Placobranchoidea</taxon>
        <taxon>Plakobranchidae</taxon>
        <taxon>Elysia</taxon>
    </lineage>
</organism>
<name>A0AAE0YE97_9GAST</name>
<evidence type="ECO:0000313" key="1">
    <source>
        <dbReference type="EMBL" id="KAK3742652.1"/>
    </source>
</evidence>
<comment type="caution">
    <text evidence="1">The sequence shown here is derived from an EMBL/GenBank/DDBJ whole genome shotgun (WGS) entry which is preliminary data.</text>
</comment>
<dbReference type="EMBL" id="JAWDGP010006345">
    <property type="protein sequence ID" value="KAK3742652.1"/>
    <property type="molecule type" value="Genomic_DNA"/>
</dbReference>